<evidence type="ECO:0000313" key="14">
    <source>
        <dbReference type="Proteomes" id="UP000664417"/>
    </source>
</evidence>
<dbReference type="InterPro" id="IPR050346">
    <property type="entry name" value="FMO-like"/>
</dbReference>
<dbReference type="PRINTS" id="PR00370">
    <property type="entry name" value="FMOXYGENASE"/>
</dbReference>
<keyword evidence="4" id="KW-0285">Flavoprotein</keyword>
<dbReference type="RefSeq" id="WP_207862427.1">
    <property type="nucleotide sequence ID" value="NZ_JAFREP010000037.1"/>
</dbReference>
<protein>
    <submittedName>
        <fullName evidence="13">NAD(P)-binding domain-containing protein</fullName>
    </submittedName>
</protein>
<dbReference type="Proteomes" id="UP000664417">
    <property type="component" value="Unassembled WGS sequence"/>
</dbReference>
<evidence type="ECO:0000256" key="1">
    <source>
        <dbReference type="ARBA" id="ARBA00001974"/>
    </source>
</evidence>
<keyword evidence="5" id="KW-0812">Transmembrane</keyword>
<evidence type="ECO:0000256" key="11">
    <source>
        <dbReference type="ARBA" id="ARBA00023033"/>
    </source>
</evidence>
<dbReference type="GO" id="GO:0050661">
    <property type="term" value="F:NADP binding"/>
    <property type="evidence" value="ECO:0007669"/>
    <property type="project" value="InterPro"/>
</dbReference>
<proteinExistence type="inferred from homology"/>
<dbReference type="EMBL" id="JAFREP010000037">
    <property type="protein sequence ID" value="MBO1322454.1"/>
    <property type="molecule type" value="Genomic_DNA"/>
</dbReference>
<evidence type="ECO:0000256" key="10">
    <source>
        <dbReference type="ARBA" id="ARBA00023002"/>
    </source>
</evidence>
<evidence type="ECO:0000256" key="6">
    <source>
        <dbReference type="ARBA" id="ARBA00022824"/>
    </source>
</evidence>
<keyword evidence="11" id="KW-0503">Monooxygenase</keyword>
<evidence type="ECO:0000256" key="2">
    <source>
        <dbReference type="ARBA" id="ARBA00004389"/>
    </source>
</evidence>
<comment type="subcellular location">
    <subcellularLocation>
        <location evidence="2">Endoplasmic reticulum membrane</location>
        <topology evidence="2">Single-pass membrane protein</topology>
    </subcellularLocation>
</comment>
<dbReference type="FunFam" id="3.50.50.60:FF:000159">
    <property type="entry name" value="Dimethylaniline monooxygenase [N-oxide-forming]"/>
    <property type="match status" value="1"/>
</dbReference>
<comment type="caution">
    <text evidence="13">The sequence shown here is derived from an EMBL/GenBank/DDBJ whole genome shotgun (WGS) entry which is preliminary data.</text>
</comment>
<keyword evidence="8" id="KW-0521">NADP</keyword>
<comment type="similarity">
    <text evidence="3">Belongs to the FMO family.</text>
</comment>
<dbReference type="AlphaFoldDB" id="A0A8J7U6Z2"/>
<organism evidence="13 14">
    <name type="scientific">Acanthopleuribacter pedis</name>
    <dbReference type="NCBI Taxonomy" id="442870"/>
    <lineage>
        <taxon>Bacteria</taxon>
        <taxon>Pseudomonadati</taxon>
        <taxon>Acidobacteriota</taxon>
        <taxon>Holophagae</taxon>
        <taxon>Acanthopleuribacterales</taxon>
        <taxon>Acanthopleuribacteraceae</taxon>
        <taxon>Acanthopleuribacter</taxon>
    </lineage>
</organism>
<evidence type="ECO:0000256" key="4">
    <source>
        <dbReference type="ARBA" id="ARBA00022630"/>
    </source>
</evidence>
<name>A0A8J7U6Z2_9BACT</name>
<sequence length="445" mass="50855">MSSQHRIAVIGAGPCGITAAKNCVDAGFNQTTVFDRNQCVGGNWLYSEVPGHSSVFETTHTISSKLLSQYHDFPVPDHYPDYMSHRHLAQYFQSYASHFGVDRLIRFGTTVEKAEPRPEGGWTLRIHDGETTKSEAFDSLLVCNGHHWDPRMPSYQGTFAGKMIHSHDFKNAAPFRDQRVLVIGGGNSACDVAVETSRVSRRTDISMRRGYWITPKFMFGKPTDLVNENLLWIPKPFRAFLSEKILYFMRGSNTRYGLLEPDHRFGQTHPTLNSELLYFLRHGRIRVQRDIQRLDGKTVHFTDGTSAEYDVIIACTGFRISHPFLDKDLIDYSEGPVPLYLKVFPEKVKNLFFIGLFQPLGSIWPLAELQAKIVARYLKEEWQLPRELGKAIQHELDHPDYHQLNTPRHTITVDYHAFRKRLLAELPPLKPQPEPPVTLVGALEK</sequence>
<reference evidence="13" key="1">
    <citation type="submission" date="2021-03" db="EMBL/GenBank/DDBJ databases">
        <authorList>
            <person name="Wang G."/>
        </authorList>
    </citation>
    <scope>NUCLEOTIDE SEQUENCE</scope>
    <source>
        <strain evidence="13">KCTC 12899</strain>
    </source>
</reference>
<dbReference type="Pfam" id="PF00743">
    <property type="entry name" value="FMO-like"/>
    <property type="match status" value="1"/>
</dbReference>
<evidence type="ECO:0000313" key="13">
    <source>
        <dbReference type="EMBL" id="MBO1322454.1"/>
    </source>
</evidence>
<evidence type="ECO:0000256" key="7">
    <source>
        <dbReference type="ARBA" id="ARBA00022827"/>
    </source>
</evidence>
<accession>A0A8J7U6Z2</accession>
<evidence type="ECO:0000256" key="5">
    <source>
        <dbReference type="ARBA" id="ARBA00022692"/>
    </source>
</evidence>
<evidence type="ECO:0000256" key="12">
    <source>
        <dbReference type="ARBA" id="ARBA00023136"/>
    </source>
</evidence>
<keyword evidence="7" id="KW-0274">FAD</keyword>
<keyword evidence="12" id="KW-0472">Membrane</keyword>
<dbReference type="PIRSF" id="PIRSF000332">
    <property type="entry name" value="FMO"/>
    <property type="match status" value="1"/>
</dbReference>
<dbReference type="InterPro" id="IPR036188">
    <property type="entry name" value="FAD/NAD-bd_sf"/>
</dbReference>
<dbReference type="Gene3D" id="3.50.50.60">
    <property type="entry name" value="FAD/NAD(P)-binding domain"/>
    <property type="match status" value="1"/>
</dbReference>
<keyword evidence="6" id="KW-0256">Endoplasmic reticulum</keyword>
<dbReference type="GO" id="GO:0050660">
    <property type="term" value="F:flavin adenine dinucleotide binding"/>
    <property type="evidence" value="ECO:0007669"/>
    <property type="project" value="InterPro"/>
</dbReference>
<evidence type="ECO:0000256" key="9">
    <source>
        <dbReference type="ARBA" id="ARBA00022989"/>
    </source>
</evidence>
<dbReference type="PANTHER" id="PTHR23023">
    <property type="entry name" value="DIMETHYLANILINE MONOOXYGENASE"/>
    <property type="match status" value="1"/>
</dbReference>
<evidence type="ECO:0000256" key="3">
    <source>
        <dbReference type="ARBA" id="ARBA00009183"/>
    </source>
</evidence>
<dbReference type="SUPFAM" id="SSF51905">
    <property type="entry name" value="FAD/NAD(P)-binding domain"/>
    <property type="match status" value="2"/>
</dbReference>
<comment type="cofactor">
    <cofactor evidence="1">
        <name>FAD</name>
        <dbReference type="ChEBI" id="CHEBI:57692"/>
    </cofactor>
</comment>
<dbReference type="GO" id="GO:0004499">
    <property type="term" value="F:N,N-dimethylaniline monooxygenase activity"/>
    <property type="evidence" value="ECO:0007669"/>
    <property type="project" value="InterPro"/>
</dbReference>
<keyword evidence="10" id="KW-0560">Oxidoreductase</keyword>
<gene>
    <name evidence="13" type="ORF">J3U88_28535</name>
</gene>
<evidence type="ECO:0000256" key="8">
    <source>
        <dbReference type="ARBA" id="ARBA00022857"/>
    </source>
</evidence>
<keyword evidence="9" id="KW-1133">Transmembrane helix</keyword>
<dbReference type="InterPro" id="IPR000960">
    <property type="entry name" value="Flavin_mOase"/>
</dbReference>
<dbReference type="InterPro" id="IPR020946">
    <property type="entry name" value="Flavin_mOase-like"/>
</dbReference>
<keyword evidence="14" id="KW-1185">Reference proteome</keyword>